<gene>
    <name evidence="2" type="ORF">PGTUg99_020380</name>
</gene>
<evidence type="ECO:0000256" key="1">
    <source>
        <dbReference type="SAM" id="SignalP"/>
    </source>
</evidence>
<reference evidence="2 3" key="1">
    <citation type="submission" date="2019-05" db="EMBL/GenBank/DDBJ databases">
        <title>Emergence of the Ug99 lineage of the wheat stem rust pathogen through somatic hybridization.</title>
        <authorList>
            <person name="Li F."/>
            <person name="Upadhyaya N.M."/>
            <person name="Sperschneider J."/>
            <person name="Matny O."/>
            <person name="Nguyen-Phuc H."/>
            <person name="Mago R."/>
            <person name="Raley C."/>
            <person name="Miller M.E."/>
            <person name="Silverstein K.A.T."/>
            <person name="Henningsen E."/>
            <person name="Hirsch C.D."/>
            <person name="Visser B."/>
            <person name="Pretorius Z.A."/>
            <person name="Steffenson B.J."/>
            <person name="Schwessinger B."/>
            <person name="Dodds P.N."/>
            <person name="Figueroa M."/>
        </authorList>
    </citation>
    <scope>NUCLEOTIDE SEQUENCE [LARGE SCALE GENOMIC DNA]</scope>
    <source>
        <strain evidence="2 3">Ug99</strain>
    </source>
</reference>
<feature type="chain" id="PRO_5022829254" evidence="1">
    <location>
        <begin position="23"/>
        <end position="172"/>
    </location>
</feature>
<accession>A0A5B0RCV2</accession>
<comment type="caution">
    <text evidence="2">The sequence shown here is derived from an EMBL/GenBank/DDBJ whole genome shotgun (WGS) entry which is preliminary data.</text>
</comment>
<dbReference type="Proteomes" id="UP000325313">
    <property type="component" value="Unassembled WGS sequence"/>
</dbReference>
<name>A0A5B0RCV2_PUCGR</name>
<dbReference type="PROSITE" id="PS51257">
    <property type="entry name" value="PROKAR_LIPOPROTEIN"/>
    <property type="match status" value="1"/>
</dbReference>
<dbReference type="EMBL" id="VDEP01000207">
    <property type="protein sequence ID" value="KAA1123606.1"/>
    <property type="molecule type" value="Genomic_DNA"/>
</dbReference>
<sequence>MMKHYALMLALSFACLIGHSIGGPLAKIAITEESWKSAAVFSKEDHPAGYNLWKNTRKIKITNPKNGQMTFQHQENLPSKATFRWQPFRTHTLANDSDHPIQFLLQHVKTKDFLYWPWIPEGQVQTLQIPQKYQSSGHGAFSLYIAESPSDVWTAPREIQPIPSSQASSSAS</sequence>
<keyword evidence="1" id="KW-0732">Signal</keyword>
<evidence type="ECO:0000313" key="2">
    <source>
        <dbReference type="EMBL" id="KAA1123606.1"/>
    </source>
</evidence>
<evidence type="ECO:0000313" key="3">
    <source>
        <dbReference type="Proteomes" id="UP000325313"/>
    </source>
</evidence>
<protein>
    <submittedName>
        <fullName evidence="2">Uncharacterized protein</fullName>
    </submittedName>
</protein>
<feature type="signal peptide" evidence="1">
    <location>
        <begin position="1"/>
        <end position="22"/>
    </location>
</feature>
<dbReference type="AlphaFoldDB" id="A0A5B0RCV2"/>
<organism evidence="2 3">
    <name type="scientific">Puccinia graminis f. sp. tritici</name>
    <dbReference type="NCBI Taxonomy" id="56615"/>
    <lineage>
        <taxon>Eukaryota</taxon>
        <taxon>Fungi</taxon>
        <taxon>Dikarya</taxon>
        <taxon>Basidiomycota</taxon>
        <taxon>Pucciniomycotina</taxon>
        <taxon>Pucciniomycetes</taxon>
        <taxon>Pucciniales</taxon>
        <taxon>Pucciniaceae</taxon>
        <taxon>Puccinia</taxon>
    </lineage>
</organism>
<proteinExistence type="predicted"/>